<sequence length="199" mass="22243">MMRRLSMRYQRDSHDDSDSDESFHCCGRPEDLLDSPPRSTTEPKNPSTQAQKEIFVPDNEEFYCYQSGLERQKRLERSLSTSGPSQDSAKAPVARVLGRTSSTESEKTLVAEEPVLIIKTGLNSPSPSKRMRWSSICNRGAAASKAKVEKSINQYISVIVYLPKTKRKNIPAKVDGKSKTTQITLLNHAGKETVDQDPL</sequence>
<dbReference type="GeneID" id="77810751"/>
<evidence type="ECO:0000256" key="1">
    <source>
        <dbReference type="SAM" id="MobiDB-lite"/>
    </source>
</evidence>
<dbReference type="EMBL" id="CP110426">
    <property type="protein sequence ID" value="WAQ85551.1"/>
    <property type="molecule type" value="Genomic_DNA"/>
</dbReference>
<feature type="compositionally biased region" description="Polar residues" evidence="1">
    <location>
        <begin position="78"/>
        <end position="88"/>
    </location>
</feature>
<feature type="compositionally biased region" description="Basic and acidic residues" evidence="1">
    <location>
        <begin position="9"/>
        <end position="31"/>
    </location>
</feature>
<feature type="compositionally biased region" description="Polar residues" evidence="1">
    <location>
        <begin position="37"/>
        <end position="51"/>
    </location>
</feature>
<reference evidence="2" key="1">
    <citation type="submission" date="2022-10" db="EMBL/GenBank/DDBJ databases">
        <title>Puccinia triticina Genome sequencing and assembly.</title>
        <authorList>
            <person name="Li C."/>
        </authorList>
    </citation>
    <scope>NUCLEOTIDE SEQUENCE</scope>
    <source>
        <strain evidence="2">Pt15</strain>
    </source>
</reference>
<feature type="region of interest" description="Disordered" evidence="1">
    <location>
        <begin position="1"/>
        <end position="54"/>
    </location>
</feature>
<feature type="region of interest" description="Disordered" evidence="1">
    <location>
        <begin position="75"/>
        <end position="105"/>
    </location>
</feature>
<organism evidence="2 3">
    <name type="scientific">Puccinia triticina</name>
    <dbReference type="NCBI Taxonomy" id="208348"/>
    <lineage>
        <taxon>Eukaryota</taxon>
        <taxon>Fungi</taxon>
        <taxon>Dikarya</taxon>
        <taxon>Basidiomycota</taxon>
        <taxon>Pucciniomycotina</taxon>
        <taxon>Pucciniomycetes</taxon>
        <taxon>Pucciniales</taxon>
        <taxon>Pucciniaceae</taxon>
        <taxon>Puccinia</taxon>
    </lineage>
</organism>
<evidence type="ECO:0000313" key="2">
    <source>
        <dbReference type="EMBL" id="WAQ85551.1"/>
    </source>
</evidence>
<evidence type="ECO:0000313" key="3">
    <source>
        <dbReference type="Proteomes" id="UP001164743"/>
    </source>
</evidence>
<protein>
    <submittedName>
        <fullName evidence="2">Uncharacterized protein</fullName>
    </submittedName>
</protein>
<accession>A0ABY7CJY5</accession>
<name>A0ABY7CJY5_9BASI</name>
<dbReference type="RefSeq" id="XP_053021106.1">
    <property type="nucleotide sequence ID" value="XM_053169856.1"/>
</dbReference>
<dbReference type="Proteomes" id="UP001164743">
    <property type="component" value="Chromosome 6A"/>
</dbReference>
<gene>
    <name evidence="2" type="ORF">PtA15_6A179</name>
</gene>
<keyword evidence="3" id="KW-1185">Reference proteome</keyword>
<proteinExistence type="predicted"/>